<keyword evidence="2" id="KW-1185">Reference proteome</keyword>
<evidence type="ECO:0000313" key="2">
    <source>
        <dbReference type="Proteomes" id="UP001139414"/>
    </source>
</evidence>
<protein>
    <submittedName>
        <fullName evidence="1">Thioredoxin family protein</fullName>
    </submittedName>
</protein>
<dbReference type="RefSeq" id="WP_229341539.1">
    <property type="nucleotide sequence ID" value="NZ_JAJBZG010000005.1"/>
</dbReference>
<proteinExistence type="predicted"/>
<name>A0A9X1LKR1_9FLAO</name>
<gene>
    <name evidence="1" type="ORF">LGQ90_12630</name>
</gene>
<dbReference type="Gene3D" id="3.40.30.10">
    <property type="entry name" value="Glutaredoxin"/>
    <property type="match status" value="1"/>
</dbReference>
<dbReference type="SUPFAM" id="SSF52833">
    <property type="entry name" value="Thioredoxin-like"/>
    <property type="match status" value="1"/>
</dbReference>
<dbReference type="Proteomes" id="UP001139414">
    <property type="component" value="Unassembled WGS sequence"/>
</dbReference>
<accession>A0A9X1LKR1</accession>
<evidence type="ECO:0000313" key="1">
    <source>
        <dbReference type="EMBL" id="MCB7482109.1"/>
    </source>
</evidence>
<sequence length="206" mass="24114">MQSIIKNSLDKSMSYPAYKSMVEQLILKDSNTGEWSVERMNFTKLNFSRMKRMDAKVEIPENTAEVFQQIDQKQYWIVLLESWCGDGAQTIPVLNKLAELSPKIELRILLRDENPEFMDLFLTNGSRSIPKLILTYENLNILTTWGPRSKAATKIMEDYKKEHGRIDDQIKKEIQIWYNRDKGQEIISEISNMEIQLNEHRLKPAS</sequence>
<dbReference type="InterPro" id="IPR036249">
    <property type="entry name" value="Thioredoxin-like_sf"/>
</dbReference>
<dbReference type="EMBL" id="JAJBZG010000005">
    <property type="protein sequence ID" value="MCB7482109.1"/>
    <property type="molecule type" value="Genomic_DNA"/>
</dbReference>
<comment type="caution">
    <text evidence="1">The sequence shown here is derived from an EMBL/GenBank/DDBJ whole genome shotgun (WGS) entry which is preliminary data.</text>
</comment>
<organism evidence="1 2">
    <name type="scientific">Christiangramia sediminis</name>
    <dbReference type="NCBI Taxonomy" id="2881336"/>
    <lineage>
        <taxon>Bacteria</taxon>
        <taxon>Pseudomonadati</taxon>
        <taxon>Bacteroidota</taxon>
        <taxon>Flavobacteriia</taxon>
        <taxon>Flavobacteriales</taxon>
        <taxon>Flavobacteriaceae</taxon>
        <taxon>Christiangramia</taxon>
    </lineage>
</organism>
<dbReference type="Pfam" id="PF14595">
    <property type="entry name" value="Thioredoxin_9"/>
    <property type="match status" value="1"/>
</dbReference>
<dbReference type="AlphaFoldDB" id="A0A9X1LKR1"/>
<reference evidence="1" key="1">
    <citation type="submission" date="2021-10" db="EMBL/GenBank/DDBJ databases">
        <title>Gramella sp. ASW11-100T, isolated from marine sediment.</title>
        <authorList>
            <person name="Xia C."/>
        </authorList>
    </citation>
    <scope>NUCLEOTIDE SEQUENCE</scope>
    <source>
        <strain evidence="1">ASW11-100</strain>
    </source>
</reference>